<evidence type="ECO:0000256" key="1">
    <source>
        <dbReference type="SAM" id="Phobius"/>
    </source>
</evidence>
<protein>
    <submittedName>
        <fullName evidence="2">Inner membrane protein CreD</fullName>
    </submittedName>
</protein>
<reference evidence="2 3" key="1">
    <citation type="submission" date="2018-06" db="EMBL/GenBank/DDBJ databases">
        <authorList>
            <consortium name="Pathogen Informatics"/>
            <person name="Doyle S."/>
        </authorList>
    </citation>
    <scope>NUCLEOTIDE SEQUENCE [LARGE SCALE GENOMIC DNA]</scope>
    <source>
        <strain evidence="2 3">NCTC12112</strain>
    </source>
</reference>
<feature type="transmembrane region" description="Helical" evidence="1">
    <location>
        <begin position="402"/>
        <end position="420"/>
    </location>
</feature>
<feature type="transmembrane region" description="Helical" evidence="1">
    <location>
        <begin position="320"/>
        <end position="338"/>
    </location>
</feature>
<gene>
    <name evidence="2" type="primary">creD</name>
    <name evidence="2" type="ORF">NCTC12112_01838</name>
</gene>
<dbReference type="PANTHER" id="PTHR30092">
    <property type="entry name" value="INNER MEMBRANE PROTEIN CRED"/>
    <property type="match status" value="1"/>
</dbReference>
<keyword evidence="1" id="KW-0812">Transmembrane</keyword>
<name>A0AAX2JAZ3_9FUSO</name>
<dbReference type="Pfam" id="PF06123">
    <property type="entry name" value="CreD"/>
    <property type="match status" value="1"/>
</dbReference>
<sequence length="470" mass="53081">MDSGGKAMKKKVKTAGNPLLKKALFLFFFSLLLQIPLMFVNGVVHERNYLYDSTIKNIGREWGETQTIAGPVIVVPYTEEYYEREYTVDKQGKQIEVIKSKKRKNSLVVLPEKLDVNVDLKEEVRKRGIYKSMVYTGELNMKGNFSKVLSNIPENSVIEYNEISVSLGITDIKALLKIDKFNFNGKEIELESGTGLGKPFQISKGISGKLGTKNEELEEIPFNIELVFRGSEGITLLPMGKDNSFFIKSAWENPSFYGMLPRERVINENGFTANWNISHLTRNYKQYFFIGDGNKIDLSEAQAGVALYNGITHYRQVIRAAKYGVLFIMMSLLAVYLFEVSGKKETHYVQYGIVGFSLVMFYLLLLSLAEHISFITAYGISATAVIVPVSLYIASVTKNIKYGLGMFALLIGIYSILFSILKMEDYALLTGTLLIMGVLYLLMYVTKNMEIVNKKVTDTEENGNEEQVKK</sequence>
<dbReference type="NCBIfam" id="NF008712">
    <property type="entry name" value="PRK11715.1-1"/>
    <property type="match status" value="1"/>
</dbReference>
<dbReference type="PIRSF" id="PIRSF004548">
    <property type="entry name" value="CreD"/>
    <property type="match status" value="1"/>
</dbReference>
<proteinExistence type="predicted"/>
<keyword evidence="1" id="KW-1133">Transmembrane helix</keyword>
<accession>A0AAX2JAZ3</accession>
<dbReference type="Proteomes" id="UP000249008">
    <property type="component" value="Chromosome 1"/>
</dbReference>
<evidence type="ECO:0000313" key="3">
    <source>
        <dbReference type="Proteomes" id="UP000249008"/>
    </source>
</evidence>
<feature type="transmembrane region" description="Helical" evidence="1">
    <location>
        <begin position="375"/>
        <end position="395"/>
    </location>
</feature>
<dbReference type="AlphaFoldDB" id="A0AAX2JAZ3"/>
<dbReference type="EMBL" id="LS483487">
    <property type="protein sequence ID" value="SQJ04068.1"/>
    <property type="molecule type" value="Genomic_DNA"/>
</dbReference>
<feature type="transmembrane region" description="Helical" evidence="1">
    <location>
        <begin position="426"/>
        <end position="445"/>
    </location>
</feature>
<evidence type="ECO:0000313" key="2">
    <source>
        <dbReference type="EMBL" id="SQJ04068.1"/>
    </source>
</evidence>
<feature type="transmembrane region" description="Helical" evidence="1">
    <location>
        <begin position="350"/>
        <end position="369"/>
    </location>
</feature>
<keyword evidence="1" id="KW-0472">Membrane</keyword>
<dbReference type="PANTHER" id="PTHR30092:SF0">
    <property type="entry name" value="INNER MEMBRANE PROTEIN CRED"/>
    <property type="match status" value="1"/>
</dbReference>
<dbReference type="GO" id="GO:0005886">
    <property type="term" value="C:plasma membrane"/>
    <property type="evidence" value="ECO:0007669"/>
    <property type="project" value="TreeGrafter"/>
</dbReference>
<dbReference type="InterPro" id="IPR010364">
    <property type="entry name" value="Uncharacterised_IM_CreD"/>
</dbReference>
<organism evidence="2 3">
    <name type="scientific">Fusobacterium ulcerans</name>
    <dbReference type="NCBI Taxonomy" id="861"/>
    <lineage>
        <taxon>Bacteria</taxon>
        <taxon>Fusobacteriati</taxon>
        <taxon>Fusobacteriota</taxon>
        <taxon>Fusobacteriia</taxon>
        <taxon>Fusobacteriales</taxon>
        <taxon>Fusobacteriaceae</taxon>
        <taxon>Fusobacterium</taxon>
    </lineage>
</organism>